<keyword evidence="2" id="KW-0285">Flavoprotein</keyword>
<comment type="cofactor">
    <cofactor evidence="1">
        <name>FAD</name>
        <dbReference type="ChEBI" id="CHEBI:57692"/>
    </cofactor>
</comment>
<feature type="domain" description="FAD/NAD(P)-binding" evidence="6">
    <location>
        <begin position="6"/>
        <end position="303"/>
    </location>
</feature>
<feature type="region of interest" description="Disordered" evidence="5">
    <location>
        <begin position="394"/>
        <end position="421"/>
    </location>
</feature>
<evidence type="ECO:0000313" key="8">
    <source>
        <dbReference type="Proteomes" id="UP000533598"/>
    </source>
</evidence>
<evidence type="ECO:0000256" key="1">
    <source>
        <dbReference type="ARBA" id="ARBA00001974"/>
    </source>
</evidence>
<dbReference type="EMBL" id="JACHMH010000001">
    <property type="protein sequence ID" value="MBB4678557.1"/>
    <property type="molecule type" value="Genomic_DNA"/>
</dbReference>
<dbReference type="SUPFAM" id="SSF55424">
    <property type="entry name" value="FAD/NAD-linked reductases, dimerisation (C-terminal) domain"/>
    <property type="match status" value="1"/>
</dbReference>
<reference evidence="7 8" key="1">
    <citation type="submission" date="2020-08" db="EMBL/GenBank/DDBJ databases">
        <title>Sequencing the genomes of 1000 actinobacteria strains.</title>
        <authorList>
            <person name="Klenk H.-P."/>
        </authorList>
    </citation>
    <scope>NUCLEOTIDE SEQUENCE [LARGE SCALE GENOMIC DNA]</scope>
    <source>
        <strain evidence="7 8">DSM 44230</strain>
    </source>
</reference>
<dbReference type="AlphaFoldDB" id="A0A7W7CCL2"/>
<evidence type="ECO:0000256" key="5">
    <source>
        <dbReference type="SAM" id="MobiDB-lite"/>
    </source>
</evidence>
<keyword evidence="3" id="KW-0274">FAD</keyword>
<protein>
    <submittedName>
        <fullName evidence="7">NADPH-dependent 2,4-dienoyl-CoA reductase/sulfur reductase-like enzyme</fullName>
    </submittedName>
</protein>
<evidence type="ECO:0000256" key="3">
    <source>
        <dbReference type="ARBA" id="ARBA00022827"/>
    </source>
</evidence>
<dbReference type="InterPro" id="IPR050446">
    <property type="entry name" value="FAD-oxidoreductase/Apoptosis"/>
</dbReference>
<dbReference type="Gene3D" id="3.30.390.30">
    <property type="match status" value="1"/>
</dbReference>
<dbReference type="Proteomes" id="UP000533598">
    <property type="component" value="Unassembled WGS sequence"/>
</dbReference>
<dbReference type="PRINTS" id="PR00411">
    <property type="entry name" value="PNDRDTASEI"/>
</dbReference>
<proteinExistence type="predicted"/>
<sequence length="421" mass="44893">MTELPRIVIAGAGLAGMCAAERLRELGFDGEIVILGAEPGLPTYRPALTKQFLSGEFHERDLVIAPAHQLDVVWRFNTPVYRLDPSRRLVFLPGGEVLDYDGLVIASGVEARRLPTGIHGHPRVTVLRTIADAARVRTALTNVREQVAVIGSGFIGCELAAGLRAMGHQVTIVGRSPRLMGDLLDDELGTRLTELHRRKGVRLQLGTEVAGWAARPAAVQLRLSNGRVLSADHVVVAVGSVPAVSWLRDSGADLADGVGCEPSCHVAGLADVVAAGDVASWPNLRFGGQAGRVEHWTNAMEMGRAAAESLLSGREGALPYTPVPRFWSEQFGLQIQAAGMPALGPVRRAMDPETPGGHTVSGFFLADRLTGVVGFDNTPAVLRHTAELRRRVATGGHRIPPPARDRVPVGLDPPLSRAVRA</sequence>
<gene>
    <name evidence="7" type="ORF">HNR67_004675</name>
</gene>
<organism evidence="7 8">
    <name type="scientific">Crossiella cryophila</name>
    <dbReference type="NCBI Taxonomy" id="43355"/>
    <lineage>
        <taxon>Bacteria</taxon>
        <taxon>Bacillati</taxon>
        <taxon>Actinomycetota</taxon>
        <taxon>Actinomycetes</taxon>
        <taxon>Pseudonocardiales</taxon>
        <taxon>Pseudonocardiaceae</taxon>
        <taxon>Crossiella</taxon>
    </lineage>
</organism>
<dbReference type="PANTHER" id="PTHR43557:SF2">
    <property type="entry name" value="RIESKE DOMAIN-CONTAINING PROTEIN-RELATED"/>
    <property type="match status" value="1"/>
</dbReference>
<comment type="caution">
    <text evidence="7">The sequence shown here is derived from an EMBL/GenBank/DDBJ whole genome shotgun (WGS) entry which is preliminary data.</text>
</comment>
<dbReference type="Pfam" id="PF07992">
    <property type="entry name" value="Pyr_redox_2"/>
    <property type="match status" value="1"/>
</dbReference>
<dbReference type="GO" id="GO:0016651">
    <property type="term" value="F:oxidoreductase activity, acting on NAD(P)H"/>
    <property type="evidence" value="ECO:0007669"/>
    <property type="project" value="TreeGrafter"/>
</dbReference>
<dbReference type="Gene3D" id="3.50.50.60">
    <property type="entry name" value="FAD/NAD(P)-binding domain"/>
    <property type="match status" value="2"/>
</dbReference>
<dbReference type="GO" id="GO:0005737">
    <property type="term" value="C:cytoplasm"/>
    <property type="evidence" value="ECO:0007669"/>
    <property type="project" value="TreeGrafter"/>
</dbReference>
<accession>A0A7W7CCL2</accession>
<keyword evidence="4" id="KW-0560">Oxidoreductase</keyword>
<evidence type="ECO:0000256" key="2">
    <source>
        <dbReference type="ARBA" id="ARBA00022630"/>
    </source>
</evidence>
<dbReference type="InterPro" id="IPR036188">
    <property type="entry name" value="FAD/NAD-bd_sf"/>
</dbReference>
<keyword evidence="8" id="KW-1185">Reference proteome</keyword>
<evidence type="ECO:0000313" key="7">
    <source>
        <dbReference type="EMBL" id="MBB4678557.1"/>
    </source>
</evidence>
<dbReference type="PRINTS" id="PR00368">
    <property type="entry name" value="FADPNR"/>
</dbReference>
<dbReference type="RefSeq" id="WP_185004376.1">
    <property type="nucleotide sequence ID" value="NZ_BAAAUI010000036.1"/>
</dbReference>
<dbReference type="InterPro" id="IPR023753">
    <property type="entry name" value="FAD/NAD-binding_dom"/>
</dbReference>
<dbReference type="PANTHER" id="PTHR43557">
    <property type="entry name" value="APOPTOSIS-INDUCING FACTOR 1"/>
    <property type="match status" value="1"/>
</dbReference>
<evidence type="ECO:0000259" key="6">
    <source>
        <dbReference type="Pfam" id="PF07992"/>
    </source>
</evidence>
<dbReference type="InterPro" id="IPR016156">
    <property type="entry name" value="FAD/NAD-linked_Rdtase_dimer_sf"/>
</dbReference>
<evidence type="ECO:0000256" key="4">
    <source>
        <dbReference type="ARBA" id="ARBA00023002"/>
    </source>
</evidence>
<name>A0A7W7CCL2_9PSEU</name>
<dbReference type="SUPFAM" id="SSF51905">
    <property type="entry name" value="FAD/NAD(P)-binding domain"/>
    <property type="match status" value="2"/>
</dbReference>